<keyword evidence="1" id="KW-0472">Membrane</keyword>
<dbReference type="EMBL" id="JPKZ01000901">
    <property type="protein sequence ID" value="KHN84791.1"/>
    <property type="molecule type" value="Genomic_DNA"/>
</dbReference>
<dbReference type="AlphaFoldDB" id="A0A0B2VMS3"/>
<accession>A0A0B2VMS3</accession>
<sequence>MNHRWVVVLVLHGRFDMPSDQHIEAMHFTFTQGVMQLLSEQFVDAITPAYRQFTCCWVLLFTAYGYMQLVGIVIHRIRVHRLTIFSFIHQNIFDNIPSLCKQIVIL</sequence>
<evidence type="ECO:0000256" key="1">
    <source>
        <dbReference type="SAM" id="Phobius"/>
    </source>
</evidence>
<keyword evidence="3" id="KW-1185">Reference proteome</keyword>
<keyword evidence="1" id="KW-0812">Transmembrane</keyword>
<evidence type="ECO:0000313" key="2">
    <source>
        <dbReference type="EMBL" id="KHN84791.1"/>
    </source>
</evidence>
<keyword evidence="1" id="KW-1133">Transmembrane helix</keyword>
<evidence type="ECO:0000313" key="3">
    <source>
        <dbReference type="Proteomes" id="UP000031036"/>
    </source>
</evidence>
<reference evidence="2 3" key="1">
    <citation type="submission" date="2014-11" db="EMBL/GenBank/DDBJ databases">
        <title>Genetic blueprint of the zoonotic pathogen Toxocara canis.</title>
        <authorList>
            <person name="Zhu X.-Q."/>
            <person name="Korhonen P.K."/>
            <person name="Cai H."/>
            <person name="Young N.D."/>
            <person name="Nejsum P."/>
            <person name="von Samson-Himmelstjerna G."/>
            <person name="Boag P.R."/>
            <person name="Tan P."/>
            <person name="Li Q."/>
            <person name="Min J."/>
            <person name="Yang Y."/>
            <person name="Wang X."/>
            <person name="Fang X."/>
            <person name="Hall R.S."/>
            <person name="Hofmann A."/>
            <person name="Sternberg P.W."/>
            <person name="Jex A.R."/>
            <person name="Gasser R.B."/>
        </authorList>
    </citation>
    <scope>NUCLEOTIDE SEQUENCE [LARGE SCALE GENOMIC DNA]</scope>
    <source>
        <strain evidence="2">PN_DK_2014</strain>
    </source>
</reference>
<gene>
    <name evidence="2" type="ORF">Tcan_00199</name>
</gene>
<protein>
    <submittedName>
        <fullName evidence="2">Uncharacterized protein</fullName>
    </submittedName>
</protein>
<proteinExistence type="predicted"/>
<name>A0A0B2VMS3_TOXCA</name>
<dbReference type="Proteomes" id="UP000031036">
    <property type="component" value="Unassembled WGS sequence"/>
</dbReference>
<feature type="transmembrane region" description="Helical" evidence="1">
    <location>
        <begin position="49"/>
        <end position="74"/>
    </location>
</feature>
<comment type="caution">
    <text evidence="2">The sequence shown here is derived from an EMBL/GenBank/DDBJ whole genome shotgun (WGS) entry which is preliminary data.</text>
</comment>
<organism evidence="2 3">
    <name type="scientific">Toxocara canis</name>
    <name type="common">Canine roundworm</name>
    <dbReference type="NCBI Taxonomy" id="6265"/>
    <lineage>
        <taxon>Eukaryota</taxon>
        <taxon>Metazoa</taxon>
        <taxon>Ecdysozoa</taxon>
        <taxon>Nematoda</taxon>
        <taxon>Chromadorea</taxon>
        <taxon>Rhabditida</taxon>
        <taxon>Spirurina</taxon>
        <taxon>Ascaridomorpha</taxon>
        <taxon>Ascaridoidea</taxon>
        <taxon>Toxocaridae</taxon>
        <taxon>Toxocara</taxon>
    </lineage>
</organism>